<reference evidence="2 3" key="1">
    <citation type="submission" date="2015-06" db="EMBL/GenBank/DDBJ databases">
        <title>Draft genome of the ant-associated black yeast Phialophora attae CBS 131958.</title>
        <authorList>
            <person name="Moreno L.F."/>
            <person name="Stielow B.J."/>
            <person name="de Hoog S."/>
            <person name="Vicente V.A."/>
            <person name="Weiss V.A."/>
            <person name="de Vries M."/>
            <person name="Cruz L.M."/>
            <person name="Souza E.M."/>
        </authorList>
    </citation>
    <scope>NUCLEOTIDE SEQUENCE [LARGE SCALE GENOMIC DNA]</scope>
    <source>
        <strain evidence="2 3">CBS 131958</strain>
    </source>
</reference>
<feature type="region of interest" description="Disordered" evidence="1">
    <location>
        <begin position="1"/>
        <end position="72"/>
    </location>
</feature>
<name>A0A0N1NXW3_9EURO</name>
<organism evidence="2 3">
    <name type="scientific">Cyphellophora attinorum</name>
    <dbReference type="NCBI Taxonomy" id="1664694"/>
    <lineage>
        <taxon>Eukaryota</taxon>
        <taxon>Fungi</taxon>
        <taxon>Dikarya</taxon>
        <taxon>Ascomycota</taxon>
        <taxon>Pezizomycotina</taxon>
        <taxon>Eurotiomycetes</taxon>
        <taxon>Chaetothyriomycetidae</taxon>
        <taxon>Chaetothyriales</taxon>
        <taxon>Cyphellophoraceae</taxon>
        <taxon>Cyphellophora</taxon>
    </lineage>
</organism>
<feature type="compositionally biased region" description="Basic and acidic residues" evidence="1">
    <location>
        <begin position="51"/>
        <end position="60"/>
    </location>
</feature>
<sequence>MAEAPKKKRMSRLWKKFKDSFKDQGPIGSSSSTTRATTSTPTKPEPAPETSKPESVKPTKDSTPATTDADKRLEKARAIFKKYDFEFDEEEWNKVEPSRQVQRERVNKPIRMRVKYTCHNCKAQFGRTKTCTSCEHERCKDCTRYPPKKDKPKLTPTDPTEVDPEPGTVPATTS</sequence>
<keyword evidence="3" id="KW-1185">Reference proteome</keyword>
<comment type="caution">
    <text evidence="2">The sequence shown here is derived from an EMBL/GenBank/DDBJ whole genome shotgun (WGS) entry which is preliminary data.</text>
</comment>
<evidence type="ECO:0000256" key="1">
    <source>
        <dbReference type="SAM" id="MobiDB-lite"/>
    </source>
</evidence>
<protein>
    <submittedName>
        <fullName evidence="2">Uncharacterized protein</fullName>
    </submittedName>
</protein>
<evidence type="ECO:0000313" key="2">
    <source>
        <dbReference type="EMBL" id="KPI39140.1"/>
    </source>
</evidence>
<dbReference type="AlphaFoldDB" id="A0A0N1NXW3"/>
<dbReference type="RefSeq" id="XP_017999103.1">
    <property type="nucleotide sequence ID" value="XM_018144675.1"/>
</dbReference>
<feature type="region of interest" description="Disordered" evidence="1">
    <location>
        <begin position="143"/>
        <end position="174"/>
    </location>
</feature>
<dbReference type="Proteomes" id="UP000038010">
    <property type="component" value="Unassembled WGS sequence"/>
</dbReference>
<dbReference type="OrthoDB" id="5370011at2759"/>
<evidence type="ECO:0000313" key="3">
    <source>
        <dbReference type="Proteomes" id="UP000038010"/>
    </source>
</evidence>
<feature type="compositionally biased region" description="Basic residues" evidence="1">
    <location>
        <begin position="1"/>
        <end position="15"/>
    </location>
</feature>
<feature type="compositionally biased region" description="Basic and acidic residues" evidence="1">
    <location>
        <begin position="143"/>
        <end position="153"/>
    </location>
</feature>
<dbReference type="EMBL" id="LFJN01000016">
    <property type="protein sequence ID" value="KPI39140.1"/>
    <property type="molecule type" value="Genomic_DNA"/>
</dbReference>
<accession>A0A0N1NXW3</accession>
<dbReference type="VEuPathDB" id="FungiDB:AB675_4530"/>
<proteinExistence type="predicted"/>
<dbReference type="GeneID" id="28736555"/>
<feature type="compositionally biased region" description="Low complexity" evidence="1">
    <location>
        <begin position="29"/>
        <end position="42"/>
    </location>
</feature>
<gene>
    <name evidence="2" type="ORF">AB675_4530</name>
</gene>